<sequence>MSTVSELPLEIACRRRPIEPDAQQNEVKMVECAWELYGNGQILEAIDRRLGSKFNEKIMECLLVVGLWCANPDLVLRASIKQAMLVLNLNFEAPLPVLPEKMSVVFCSSGEFFQKYVNSSFYGSGSSSKVQNFKLLWQ</sequence>
<organism evidence="1 2">
    <name type="scientific">Vaccinium darrowii</name>
    <dbReference type="NCBI Taxonomy" id="229202"/>
    <lineage>
        <taxon>Eukaryota</taxon>
        <taxon>Viridiplantae</taxon>
        <taxon>Streptophyta</taxon>
        <taxon>Embryophyta</taxon>
        <taxon>Tracheophyta</taxon>
        <taxon>Spermatophyta</taxon>
        <taxon>Magnoliopsida</taxon>
        <taxon>eudicotyledons</taxon>
        <taxon>Gunneridae</taxon>
        <taxon>Pentapetalae</taxon>
        <taxon>asterids</taxon>
        <taxon>Ericales</taxon>
        <taxon>Ericaceae</taxon>
        <taxon>Vaccinioideae</taxon>
        <taxon>Vaccinieae</taxon>
        <taxon>Vaccinium</taxon>
    </lineage>
</organism>
<evidence type="ECO:0000313" key="1">
    <source>
        <dbReference type="EMBL" id="KAH7835935.1"/>
    </source>
</evidence>
<gene>
    <name evidence="1" type="ORF">Vadar_031249</name>
</gene>
<keyword evidence="2" id="KW-1185">Reference proteome</keyword>
<reference evidence="1 2" key="1">
    <citation type="journal article" date="2021" name="Hortic Res">
        <title>High-quality reference genome and annotation aids understanding of berry development for evergreen blueberry (Vaccinium darrowii).</title>
        <authorList>
            <person name="Yu J."/>
            <person name="Hulse-Kemp A.M."/>
            <person name="Babiker E."/>
            <person name="Staton M."/>
        </authorList>
    </citation>
    <scope>NUCLEOTIDE SEQUENCE [LARGE SCALE GENOMIC DNA]</scope>
    <source>
        <strain evidence="2">cv. NJ 8807/NJ 8810</strain>
        <tissue evidence="1">Young leaf</tissue>
    </source>
</reference>
<evidence type="ECO:0000313" key="2">
    <source>
        <dbReference type="Proteomes" id="UP000828048"/>
    </source>
</evidence>
<dbReference type="Proteomes" id="UP000828048">
    <property type="component" value="Chromosome 2"/>
</dbReference>
<name>A0ACB7X631_9ERIC</name>
<dbReference type="EMBL" id="CM037152">
    <property type="protein sequence ID" value="KAH7835935.1"/>
    <property type="molecule type" value="Genomic_DNA"/>
</dbReference>
<proteinExistence type="predicted"/>
<accession>A0ACB7X631</accession>
<protein>
    <submittedName>
        <fullName evidence="1">Uncharacterized protein</fullName>
    </submittedName>
</protein>
<comment type="caution">
    <text evidence="1">The sequence shown here is derived from an EMBL/GenBank/DDBJ whole genome shotgun (WGS) entry which is preliminary data.</text>
</comment>